<evidence type="ECO:0000313" key="2">
    <source>
        <dbReference type="Proteomes" id="UP001204445"/>
    </source>
</evidence>
<name>A0AAE3L0I0_9GAMM</name>
<keyword evidence="2" id="KW-1185">Reference proteome</keyword>
<evidence type="ECO:0008006" key="3">
    <source>
        <dbReference type="Google" id="ProtNLM"/>
    </source>
</evidence>
<dbReference type="RefSeq" id="WP_259054088.1">
    <property type="nucleotide sequence ID" value="NZ_JANUCT010000003.1"/>
</dbReference>
<dbReference type="AlphaFoldDB" id="A0AAE3L0I0"/>
<dbReference type="CDD" id="cd07821">
    <property type="entry name" value="PYR_PYL_RCAR_like"/>
    <property type="match status" value="1"/>
</dbReference>
<gene>
    <name evidence="1" type="ORF">J2T55_000548</name>
</gene>
<evidence type="ECO:0000313" key="1">
    <source>
        <dbReference type="EMBL" id="MCS3902544.1"/>
    </source>
</evidence>
<accession>A0AAE3L0I0</accession>
<dbReference type="InterPro" id="IPR023393">
    <property type="entry name" value="START-like_dom_sf"/>
</dbReference>
<dbReference type="Proteomes" id="UP001204445">
    <property type="component" value="Unassembled WGS sequence"/>
</dbReference>
<comment type="caution">
    <text evidence="1">The sequence shown here is derived from an EMBL/GenBank/DDBJ whole genome shotgun (WGS) entry which is preliminary data.</text>
</comment>
<dbReference type="Pfam" id="PF10604">
    <property type="entry name" value="Polyketide_cyc2"/>
    <property type="match status" value="1"/>
</dbReference>
<protein>
    <recommendedName>
        <fullName evidence="3">SRPBCC family protein</fullName>
    </recommendedName>
</protein>
<dbReference type="PANTHER" id="PTHR39332">
    <property type="entry name" value="BLL4707 PROTEIN"/>
    <property type="match status" value="1"/>
</dbReference>
<dbReference type="Gene3D" id="3.30.530.20">
    <property type="match status" value="1"/>
</dbReference>
<proteinExistence type="predicted"/>
<dbReference type="EMBL" id="JANUCT010000003">
    <property type="protein sequence ID" value="MCS3902544.1"/>
    <property type="molecule type" value="Genomic_DNA"/>
</dbReference>
<dbReference type="PANTHER" id="PTHR39332:SF7">
    <property type="entry name" value="SRPBCC FAMILY PROTEIN"/>
    <property type="match status" value="1"/>
</dbReference>
<dbReference type="InterPro" id="IPR019587">
    <property type="entry name" value="Polyketide_cyclase/dehydratase"/>
</dbReference>
<sequence length="138" mass="15258">MAKVSMQTELDVPAQQVWDLVGRFNALPDWHPAIEHSELDNGGQVRKLSLVGGGTIVEQLEQVNDNEHLYTYSILDSPLPVSNYTASIRVRQDASGNGTIIEWSSSFQPAGAPENEAVKIIEDIYQAGFDNLKRIFGM</sequence>
<dbReference type="SUPFAM" id="SSF55961">
    <property type="entry name" value="Bet v1-like"/>
    <property type="match status" value="1"/>
</dbReference>
<organism evidence="1 2">
    <name type="scientific">Methylohalomonas lacus</name>
    <dbReference type="NCBI Taxonomy" id="398773"/>
    <lineage>
        <taxon>Bacteria</taxon>
        <taxon>Pseudomonadati</taxon>
        <taxon>Pseudomonadota</taxon>
        <taxon>Gammaproteobacteria</taxon>
        <taxon>Methylohalomonadales</taxon>
        <taxon>Methylohalomonadaceae</taxon>
        <taxon>Methylohalomonas</taxon>
    </lineage>
</organism>
<reference evidence="1" key="1">
    <citation type="submission" date="2022-08" db="EMBL/GenBank/DDBJ databases">
        <title>Genomic Encyclopedia of Type Strains, Phase III (KMG-III): the genomes of soil and plant-associated and newly described type strains.</title>
        <authorList>
            <person name="Whitman W."/>
        </authorList>
    </citation>
    <scope>NUCLEOTIDE SEQUENCE</scope>
    <source>
        <strain evidence="1">HMT 1</strain>
    </source>
</reference>